<dbReference type="InterPro" id="IPR008557">
    <property type="entry name" value="PhoX"/>
</dbReference>
<reference evidence="3" key="2">
    <citation type="submission" date="2016-10" db="EMBL/GenBank/DDBJ databases">
        <authorList>
            <person name="See-Too W.S."/>
        </authorList>
    </citation>
    <scope>NUCLEOTIDE SEQUENCE [LARGE SCALE GENOMIC DNA]</scope>
    <source>
        <strain evidence="3">DSM 24743</strain>
    </source>
</reference>
<reference evidence="3" key="1">
    <citation type="submission" date="2016-07" db="EMBL/GenBank/DDBJ databases">
        <authorList>
            <person name="See-Too W.S."/>
        </authorList>
    </citation>
    <scope>NUCLEOTIDE SEQUENCE [LARGE SCALE GENOMIC DNA]</scope>
    <source>
        <strain evidence="3">DSM 24743</strain>
    </source>
</reference>
<evidence type="ECO:0000313" key="2">
    <source>
        <dbReference type="EMBL" id="ANU15532.1"/>
    </source>
</evidence>
<dbReference type="KEGG" id="phc:BBI08_12330"/>
<gene>
    <name evidence="2" type="ORF">BBI08_12330</name>
</gene>
<evidence type="ECO:0000313" key="3">
    <source>
        <dbReference type="Proteomes" id="UP000092687"/>
    </source>
</evidence>
<feature type="chain" id="PRO_5038378910" evidence="1">
    <location>
        <begin position="25"/>
        <end position="642"/>
    </location>
</feature>
<protein>
    <submittedName>
        <fullName evidence="2">Alkaline phosphatase</fullName>
    </submittedName>
</protein>
<dbReference type="OrthoDB" id="9801383at2"/>
<organism evidence="2 3">
    <name type="scientific">Planococcus halocryophilus</name>
    <dbReference type="NCBI Taxonomy" id="1215089"/>
    <lineage>
        <taxon>Bacteria</taxon>
        <taxon>Bacillati</taxon>
        <taxon>Bacillota</taxon>
        <taxon>Bacilli</taxon>
        <taxon>Bacillales</taxon>
        <taxon>Caryophanaceae</taxon>
        <taxon>Planococcus</taxon>
    </lineage>
</organism>
<keyword evidence="3" id="KW-1185">Reference proteome</keyword>
<feature type="signal peptide" evidence="1">
    <location>
        <begin position="1"/>
        <end position="24"/>
    </location>
</feature>
<name>A0A1C7DVU5_9BACL</name>
<dbReference type="PANTHER" id="PTHR35399:SF2">
    <property type="entry name" value="DUF839 DOMAIN-CONTAINING PROTEIN"/>
    <property type="match status" value="1"/>
</dbReference>
<dbReference type="EMBL" id="CP016537">
    <property type="protein sequence ID" value="ANU15532.1"/>
    <property type="molecule type" value="Genomic_DNA"/>
</dbReference>
<dbReference type="Pfam" id="PF05787">
    <property type="entry name" value="PhoX"/>
    <property type="match status" value="1"/>
</dbReference>
<dbReference type="PANTHER" id="PTHR35399">
    <property type="entry name" value="SLR8030 PROTEIN"/>
    <property type="match status" value="1"/>
</dbReference>
<keyword evidence="1" id="KW-0732">Signal</keyword>
<sequence length="642" mass="69737">MKKGATLALALAIAVPALSPAAAAAKDNSKIESVKFNGMKAPSTIDEMVKTYTTATVDVKYSNGKVKTFPLSYNYLFKSEDEVATVKGEKIPAGTPIDVNGDPIVDPSSTDGEYFVSDAPDANSLLKPIDGKLYMVTHYEYQSIDAAGQSAYGLVPASMSLTEMEQDKKTGELEPANVKKIDFSAVNGLWIPCNGSVSPWNTHLGSEEYEPDARQFADPTSKTRSQVETFAQSYFGDKTKANPYFYGYTPEITVDKNGEASVEKHYSTGRFSHELAKVMPDNKTVFYGDDGSNTGMFMYVADKAKDLSAGTLYAAKFKQTGTKNGGSGDLEWINLGHSTDEEVKNIIDSGIAFSDIFETSDVPKEDFTAIKQYSYGKTEYLKLKPGKEKAAAFLETRRYAAMLGATTEFNKMEGVTLNEKDKKVYMAIADQSKGMEKDLTGKDPADHIQLPKISTGVTYQLDLQGGQKDSEGKVIDSSYVAPAMQGLLIGEDLPKADAYGNTANVDKIASPDNLSYSEAMRTLFIGEDSGAHTNNFVWAYNVDTKKLERILSVPAGAEATGLFAADDRNGFSYIFSNFQHPGDEVASKSITAVNKEELVKAIDEQIGINQTGGIGYISGIPSLTKYNNGKYQKDLEIENKGK</sequence>
<dbReference type="AlphaFoldDB" id="A0A1C7DVU5"/>
<proteinExistence type="predicted"/>
<accession>A0A1C7DVU5</accession>
<dbReference type="STRING" id="1215089.BBI08_12330"/>
<dbReference type="Proteomes" id="UP000092687">
    <property type="component" value="Chromosome"/>
</dbReference>
<evidence type="ECO:0000256" key="1">
    <source>
        <dbReference type="SAM" id="SignalP"/>
    </source>
</evidence>